<feature type="transmembrane region" description="Helical" evidence="8">
    <location>
        <begin position="309"/>
        <end position="329"/>
    </location>
</feature>
<evidence type="ECO:0000256" key="3">
    <source>
        <dbReference type="ARBA" id="ARBA00022692"/>
    </source>
</evidence>
<accession>A0A9J6BTC3</accession>
<keyword evidence="4 8" id="KW-1133">Transmembrane helix</keyword>
<comment type="subcellular location">
    <subcellularLocation>
        <location evidence="1">Cell membrane</location>
        <topology evidence="1">Multi-pass membrane protein</topology>
    </subcellularLocation>
</comment>
<dbReference type="Proteomes" id="UP001107558">
    <property type="component" value="Chromosome 3"/>
</dbReference>
<dbReference type="InterPro" id="IPR052192">
    <property type="entry name" value="Insect_Ionotropic_Sensory_Rcpt"/>
</dbReference>
<dbReference type="PANTHER" id="PTHR42643">
    <property type="entry name" value="IONOTROPIC RECEPTOR 20A-RELATED"/>
    <property type="match status" value="1"/>
</dbReference>
<evidence type="ECO:0000256" key="5">
    <source>
        <dbReference type="ARBA" id="ARBA00023136"/>
    </source>
</evidence>
<keyword evidence="2" id="KW-1003">Cell membrane</keyword>
<evidence type="ECO:0000313" key="10">
    <source>
        <dbReference type="EMBL" id="KAG5673137.1"/>
    </source>
</evidence>
<gene>
    <name evidence="10" type="ORF">PVAND_003208</name>
</gene>
<comment type="caution">
    <text evidence="10">The sequence shown here is derived from an EMBL/GenBank/DDBJ whole genome shotgun (WGS) entry which is preliminary data.</text>
</comment>
<dbReference type="GO" id="GO:0005886">
    <property type="term" value="C:plasma membrane"/>
    <property type="evidence" value="ECO:0007669"/>
    <property type="project" value="UniProtKB-SubCell"/>
</dbReference>
<keyword evidence="11" id="KW-1185">Reference proteome</keyword>
<protein>
    <recommendedName>
        <fullName evidence="12">Ionotropic receptor</fullName>
    </recommendedName>
</protein>
<keyword evidence="5 8" id="KW-0472">Membrane</keyword>
<evidence type="ECO:0000256" key="8">
    <source>
        <dbReference type="SAM" id="Phobius"/>
    </source>
</evidence>
<dbReference type="PANTHER" id="PTHR42643:SF30">
    <property type="entry name" value="IONOTROPIC RECEPTOR 40A-RELATED"/>
    <property type="match status" value="1"/>
</dbReference>
<evidence type="ECO:0000256" key="7">
    <source>
        <dbReference type="ARBA" id="ARBA00023180"/>
    </source>
</evidence>
<reference evidence="10" key="1">
    <citation type="submission" date="2021-03" db="EMBL/GenBank/DDBJ databases">
        <title>Chromosome level genome of the anhydrobiotic midge Polypedilum vanderplanki.</title>
        <authorList>
            <person name="Yoshida Y."/>
            <person name="Kikawada T."/>
            <person name="Gusev O."/>
        </authorList>
    </citation>
    <scope>NUCLEOTIDE SEQUENCE</scope>
    <source>
        <strain evidence="10">NIAS01</strain>
        <tissue evidence="10">Whole body or cell culture</tissue>
    </source>
</reference>
<evidence type="ECO:0000256" key="1">
    <source>
        <dbReference type="ARBA" id="ARBA00004651"/>
    </source>
</evidence>
<sequence length="607" mass="71644">MKIFTFLLSFLQLCESYSIFKNSTIIATALSDVIEEYFVRQKISYEFIIFGEKTNEILDVLDEVLKNENNSIKIRHISFKKSKKIIINESAIILGEPEYMKSFNNLTKVLTLFPKTIKLLIYTNNTSDFSSQNFLTILPADTGQFQYFLNENDNNIELQTFEWFDENICNKRFIKTLNTFNQKSKKWNKKLENYKKFTQFHQCMLSMFVGPTEYYTRLDRKLSNFAFDFMDIVGQKGNFSLYRQPWDDSKNTSVISFTPQIFARIENIAFFPKVGLHYIGTITDDVNNFIIAPAEPYTSYEKLIFPFDFITWCLLFVTFFIAFGAIFFINFMPKIFQTIVYGTRVTMPMLNVLRTFFGISQTRLPQASFPRFILIFFIFFCLIIRTAYQGVFFELLTTDMRKPLPETIDDLLDRNYTIFASNTSFSTYHFLEFVNRSKRNAYQENIELLEIDKLEKLMCSKFFNHNTRSALFSSTGLSLRINLLCRREPLRLEQIYQRSAVGIATLTNRFCSELLFDTLELIIPTGITNFWYDWHLWYKYKRYVVEIEPKLPQILTLNDLSFGFVIWLIACGICTICFFIELIVYYSKIALRNYAGLTFLFNILKNN</sequence>
<keyword evidence="3 8" id="KW-0812">Transmembrane</keyword>
<feature type="transmembrane region" description="Helical" evidence="8">
    <location>
        <begin position="564"/>
        <end position="586"/>
    </location>
</feature>
<evidence type="ECO:0000256" key="2">
    <source>
        <dbReference type="ARBA" id="ARBA00022475"/>
    </source>
</evidence>
<dbReference type="OrthoDB" id="7739311at2759"/>
<evidence type="ECO:0000256" key="6">
    <source>
        <dbReference type="ARBA" id="ARBA00023170"/>
    </source>
</evidence>
<feature type="signal peptide" evidence="9">
    <location>
        <begin position="1"/>
        <end position="16"/>
    </location>
</feature>
<proteinExistence type="predicted"/>
<feature type="transmembrane region" description="Helical" evidence="8">
    <location>
        <begin position="372"/>
        <end position="393"/>
    </location>
</feature>
<name>A0A9J6BTC3_POLVA</name>
<keyword evidence="7" id="KW-0325">Glycoprotein</keyword>
<keyword evidence="9" id="KW-0732">Signal</keyword>
<organism evidence="10 11">
    <name type="scientific">Polypedilum vanderplanki</name>
    <name type="common">Sleeping chironomid midge</name>
    <dbReference type="NCBI Taxonomy" id="319348"/>
    <lineage>
        <taxon>Eukaryota</taxon>
        <taxon>Metazoa</taxon>
        <taxon>Ecdysozoa</taxon>
        <taxon>Arthropoda</taxon>
        <taxon>Hexapoda</taxon>
        <taxon>Insecta</taxon>
        <taxon>Pterygota</taxon>
        <taxon>Neoptera</taxon>
        <taxon>Endopterygota</taxon>
        <taxon>Diptera</taxon>
        <taxon>Nematocera</taxon>
        <taxon>Chironomoidea</taxon>
        <taxon>Chironomidae</taxon>
        <taxon>Chironominae</taxon>
        <taxon>Polypedilum</taxon>
        <taxon>Polypedilum</taxon>
    </lineage>
</organism>
<feature type="chain" id="PRO_5039953058" description="Ionotropic receptor" evidence="9">
    <location>
        <begin position="17"/>
        <end position="607"/>
    </location>
</feature>
<evidence type="ECO:0000256" key="9">
    <source>
        <dbReference type="SAM" id="SignalP"/>
    </source>
</evidence>
<evidence type="ECO:0008006" key="12">
    <source>
        <dbReference type="Google" id="ProtNLM"/>
    </source>
</evidence>
<dbReference type="Gene3D" id="1.10.287.70">
    <property type="match status" value="1"/>
</dbReference>
<evidence type="ECO:0000256" key="4">
    <source>
        <dbReference type="ARBA" id="ARBA00022989"/>
    </source>
</evidence>
<evidence type="ECO:0000313" key="11">
    <source>
        <dbReference type="Proteomes" id="UP001107558"/>
    </source>
</evidence>
<dbReference type="AlphaFoldDB" id="A0A9J6BTC3"/>
<dbReference type="EMBL" id="JADBJN010000003">
    <property type="protein sequence ID" value="KAG5673137.1"/>
    <property type="molecule type" value="Genomic_DNA"/>
</dbReference>
<keyword evidence="6" id="KW-0675">Receptor</keyword>